<evidence type="ECO:0000259" key="15">
    <source>
        <dbReference type="Pfam" id="PF17404"/>
    </source>
</evidence>
<evidence type="ECO:0000256" key="6">
    <source>
        <dbReference type="ARBA" id="ARBA00022884"/>
    </source>
</evidence>
<dbReference type="FunFam" id="1.10.1410.10:FF:000005">
    <property type="entry name" value="Nucleolar protein 6"/>
    <property type="match status" value="1"/>
</dbReference>
<dbReference type="Gene3D" id="1.10.1410.10">
    <property type="match status" value="2"/>
</dbReference>
<dbReference type="InterPro" id="IPR035082">
    <property type="entry name" value="Nrap_D1"/>
</dbReference>
<dbReference type="InterPro" id="IPR035371">
    <property type="entry name" value="Nrap_D6"/>
</dbReference>
<evidence type="ECO:0000256" key="1">
    <source>
        <dbReference type="ARBA" id="ARBA00004286"/>
    </source>
</evidence>
<feature type="domain" description="Nrap protein" evidence="18">
    <location>
        <begin position="1055"/>
        <end position="1179"/>
    </location>
</feature>
<dbReference type="OrthoDB" id="10251401at2759"/>
<dbReference type="PANTHER" id="PTHR17972">
    <property type="entry name" value="NUCLEOLAR RNA-ASSOCIATED PROTEIN"/>
    <property type="match status" value="1"/>
</dbReference>
<evidence type="ECO:0000256" key="9">
    <source>
        <dbReference type="ARBA" id="ARBA00035020"/>
    </source>
</evidence>
<comment type="similarity">
    <text evidence="3 10">Belongs to the NRAP family.</text>
</comment>
<dbReference type="GeneID" id="105223338"/>
<comment type="function">
    <text evidence="8">Part of the small subunit (SSU) processome, first precursor of the small eukaryotic ribosomal subunit. During the assembly of the SSU processome in the nucleolus, many ribosome biogenesis factors, an RNA chaperone and ribosomal proteins associate with the nascent pre-rRNA and work in concert to generate RNA folding, modifications, rearrangements and cleavage as well as targeted degradation of pre-ribosomal RNA by the RNA exosome.</text>
</comment>
<gene>
    <name evidence="19" type="primary">NOL6</name>
</gene>
<dbReference type="Pfam" id="PF17407">
    <property type="entry name" value="Nrap_D6"/>
    <property type="match status" value="1"/>
</dbReference>
<dbReference type="InterPro" id="IPR035368">
    <property type="entry name" value="Nrap_D3"/>
</dbReference>
<dbReference type="InterPro" id="IPR035367">
    <property type="entry name" value="Nrap_D2"/>
</dbReference>
<evidence type="ECO:0000256" key="7">
    <source>
        <dbReference type="ARBA" id="ARBA00023242"/>
    </source>
</evidence>
<feature type="coiled-coil region" evidence="11">
    <location>
        <begin position="132"/>
        <end position="163"/>
    </location>
</feature>
<proteinExistence type="inferred from homology"/>
<name>A0A034VFL7_BACDO</name>
<feature type="domain" description="Nrap protein" evidence="16">
    <location>
        <begin position="711"/>
        <end position="890"/>
    </location>
</feature>
<dbReference type="GO" id="GO:0032040">
    <property type="term" value="C:small-subunit processome"/>
    <property type="evidence" value="ECO:0007669"/>
    <property type="project" value="TreeGrafter"/>
</dbReference>
<evidence type="ECO:0000259" key="17">
    <source>
        <dbReference type="Pfam" id="PF17406"/>
    </source>
</evidence>
<feature type="region of interest" description="Disordered" evidence="12">
    <location>
        <begin position="1247"/>
        <end position="1294"/>
    </location>
</feature>
<evidence type="ECO:0000256" key="12">
    <source>
        <dbReference type="SAM" id="MobiDB-lite"/>
    </source>
</evidence>
<feature type="domain" description="Nrap protein" evidence="17">
    <location>
        <begin position="893"/>
        <end position="1045"/>
    </location>
</feature>
<evidence type="ECO:0000256" key="10">
    <source>
        <dbReference type="RuleBase" id="RU364032"/>
    </source>
</evidence>
<dbReference type="GO" id="GO:0005694">
    <property type="term" value="C:chromosome"/>
    <property type="evidence" value="ECO:0007669"/>
    <property type="project" value="UniProtKB-SubCell"/>
</dbReference>
<dbReference type="GO" id="GO:0032545">
    <property type="term" value="C:CURI complex"/>
    <property type="evidence" value="ECO:0007669"/>
    <property type="project" value="TreeGrafter"/>
</dbReference>
<evidence type="ECO:0000256" key="11">
    <source>
        <dbReference type="SAM" id="Coils"/>
    </source>
</evidence>
<evidence type="ECO:0000259" key="18">
    <source>
        <dbReference type="Pfam" id="PF17407"/>
    </source>
</evidence>
<evidence type="ECO:0000256" key="3">
    <source>
        <dbReference type="ARBA" id="ARBA00006674"/>
    </source>
</evidence>
<evidence type="ECO:0000256" key="8">
    <source>
        <dbReference type="ARBA" id="ARBA00035000"/>
    </source>
</evidence>
<dbReference type="InterPro" id="IPR005554">
    <property type="entry name" value="NOL6/Upt22"/>
</dbReference>
<dbReference type="PANTHER" id="PTHR17972:SF0">
    <property type="entry name" value="NUCLEOLAR PROTEIN 6"/>
    <property type="match status" value="1"/>
</dbReference>
<sequence length="1294" mass="148321">MAKTKRKLGEELYNDSAEDSMIENGTSDEDNESDDGSPEQNEGNEPSEKKLKKMQKKKTQQDKSKVAPNTNNSNASQVKLKKPTGEKVKPPTLEEINELKETRNLFHSNLFRLQVKEMLAEVKIKDKYTNYINNWLERFKQFLNELQDQSEKEDMNNQEWLKKSQIKLPISLHNLHVEQQKVFQFQFIKSKVSPYLIGAAATQSLLGPKLNVDISILMPEECFQKENYLNLIYDQKRAYYLTYIANKLINSRVFGKELTTDKLKFSYYNNNPLKPILDITPTPLTDDNVKTNIANKLSLRLFIAAEESAFKLNRFVPWNNNVRANIFGDDTDESIPLATPNYNAGVLFDLTMQRNQQLLHGIFDERKNFQEGLVLLKVWLRQREFDLGFNGFSSHLLAMFIAYLYKQRKLHMNMSSYQVARTVWNQLAYSAWDEDGKGISLSDNSTDLANQPTLEQFHTYYDVVFVDVTGFFNIAANLNAEIYRRVRLEAKLAVDMLNDMKINSFHMLFMKKIPLYSQFDNILKINKRDIVEQILEMHVKPADKYNFAGYAYPMLLKVIVGLLSKGLGGRVRALLPIEKLVDAWSCTKNPPDCARYCHLGIVLNPEKAFEVLDKGPETIAEGANEFRKFWGDKAQLRRFQDGSITESVVWAATSDSLWKRRLVVRSIVTHLLQHHFQLENNDFEYIAGELDISYRLTPIFRTDKMPENFKVEQDVDAEDTSLNVIRCFDDLARKLHALNDLPLEIVSIAGISPVFRYSEPVPILPQARMIGEQMYAMQVQRGVIQLGQSGKWPSELGALRALKMAFYIQIANLLREKYHLKTKVTYDGLLVLKQGYCFAIEMSHPKEVALLKKEKSERGLTQYVDCEASIALEKRHYILPKVTGALHALYQLHNSFGGTVMIAKRWLSTQFLDDGLWPEECTELLIAAQFLRTPTQKNPSSPQTGFIRFLQLLAGTDWRNELFLLNFNNAMDENTVADLEHRFSTERDTFPPLCIATSFDQNHLGNLWTSACKPNINVLARVTLLARHALDIIESALLSTKPFIKPGQIFIAPNNGYDFVIQLKPDLVSNSWAHEFGSSFTARTRPNWRLPLADSNFLQNTMEKLRDAYSDFAAFFYNPHGGKEIALIWKPDISKERDFKVNEMNGCALSSENSGKVFVKKEILMEDLKFILKDMYLRIGTVDEVLTASRTTLPTISKDTSTTSIEHFQYNTGEKRYFTNSPVEVSEVVTKKVKKESKDLKMNTMKNISKNKSAKSLKVNGLATKSKNINKKGKTKKLKTKKSLISDVATSKKH</sequence>
<keyword evidence="5" id="KW-0158">Chromosome</keyword>
<dbReference type="InterPro" id="IPR035369">
    <property type="entry name" value="Nrap_D4"/>
</dbReference>
<dbReference type="RefSeq" id="XP_011199352.2">
    <property type="nucleotide sequence ID" value="XM_011201050.4"/>
</dbReference>
<dbReference type="CTD" id="41973"/>
<feature type="domain" description="Nrap protein" evidence="14">
    <location>
        <begin position="368"/>
        <end position="512"/>
    </location>
</feature>
<dbReference type="GO" id="GO:0006364">
    <property type="term" value="P:rRNA processing"/>
    <property type="evidence" value="ECO:0007669"/>
    <property type="project" value="TreeGrafter"/>
</dbReference>
<comment type="subcellular location">
    <subcellularLocation>
        <location evidence="1">Chromosome</location>
    </subcellularLocation>
    <subcellularLocation>
        <location evidence="2 10">Nucleus</location>
        <location evidence="2 10">Nucleolus</location>
    </subcellularLocation>
</comment>
<dbReference type="GO" id="GO:0006409">
    <property type="term" value="P:tRNA export from nucleus"/>
    <property type="evidence" value="ECO:0007669"/>
    <property type="project" value="TreeGrafter"/>
</dbReference>
<evidence type="ECO:0000259" key="16">
    <source>
        <dbReference type="Pfam" id="PF17405"/>
    </source>
</evidence>
<feature type="compositionally biased region" description="Acidic residues" evidence="12">
    <location>
        <begin position="12"/>
        <end position="37"/>
    </location>
</feature>
<dbReference type="InterPro" id="IPR035370">
    <property type="entry name" value="Nrap_D5"/>
</dbReference>
<reference evidence="19" key="1">
    <citation type="journal article" date="2014" name="BMC Genomics">
        <title>Characterizing the developmental transcriptome of the oriental fruit fly, Bactrocera dorsalis (Diptera: Tephritidae) through comparative genomic analysis with Drosophila melanogaster utilizing modENCODE datasets.</title>
        <authorList>
            <person name="Geib S.M."/>
            <person name="Calla B."/>
            <person name="Hall B."/>
            <person name="Hou S."/>
            <person name="Manoukis N.C."/>
        </authorList>
    </citation>
    <scope>NUCLEOTIDE SEQUENCE</scope>
    <source>
        <strain evidence="19">Punador</strain>
    </source>
</reference>
<evidence type="ECO:0000313" key="19">
    <source>
        <dbReference type="EMBL" id="JAC41269.1"/>
    </source>
</evidence>
<keyword evidence="6 10" id="KW-0694">RNA-binding</keyword>
<comment type="subunit">
    <text evidence="9">Part of the small subunit (SSU) processome, composed of more than 70 proteins and the RNA chaperone small nucleolar RNA (snoRNA) U3.</text>
</comment>
<keyword evidence="11" id="KW-0175">Coiled coil</keyword>
<protein>
    <recommendedName>
        <fullName evidence="4 10">Nucleolar protein 6</fullName>
    </recommendedName>
</protein>
<evidence type="ECO:0000259" key="14">
    <source>
        <dbReference type="Pfam" id="PF17403"/>
    </source>
</evidence>
<feature type="compositionally biased region" description="Polar residues" evidence="12">
    <location>
        <begin position="67"/>
        <end position="77"/>
    </location>
</feature>
<organism evidence="19">
    <name type="scientific">Bactrocera dorsalis</name>
    <name type="common">Oriental fruit fly</name>
    <name type="synonym">Dacus dorsalis</name>
    <dbReference type="NCBI Taxonomy" id="27457"/>
    <lineage>
        <taxon>Eukaryota</taxon>
        <taxon>Metazoa</taxon>
        <taxon>Ecdysozoa</taxon>
        <taxon>Arthropoda</taxon>
        <taxon>Hexapoda</taxon>
        <taxon>Insecta</taxon>
        <taxon>Pterygota</taxon>
        <taxon>Neoptera</taxon>
        <taxon>Endopterygota</taxon>
        <taxon>Diptera</taxon>
        <taxon>Brachycera</taxon>
        <taxon>Muscomorpha</taxon>
        <taxon>Tephritoidea</taxon>
        <taxon>Tephritidae</taxon>
        <taxon>Bactrocera</taxon>
        <taxon>Bactrocera</taxon>
    </lineage>
</organism>
<feature type="domain" description="Nrap protein" evidence="15">
    <location>
        <begin position="516"/>
        <end position="677"/>
    </location>
</feature>
<evidence type="ECO:0000256" key="2">
    <source>
        <dbReference type="ARBA" id="ARBA00004604"/>
    </source>
</evidence>
<feature type="region of interest" description="Disordered" evidence="12">
    <location>
        <begin position="1"/>
        <end position="92"/>
    </location>
</feature>
<evidence type="ECO:0000256" key="4">
    <source>
        <dbReference type="ARBA" id="ARBA00016437"/>
    </source>
</evidence>
<feature type="domain" description="Nrap protein" evidence="13">
    <location>
        <begin position="212"/>
        <end position="363"/>
    </location>
</feature>
<accession>A0A034VFL7</accession>
<dbReference type="GO" id="GO:0003723">
    <property type="term" value="F:RNA binding"/>
    <property type="evidence" value="ECO:0007669"/>
    <property type="project" value="UniProtKB-KW"/>
</dbReference>
<dbReference type="EMBL" id="GAKP01017683">
    <property type="protein sequence ID" value="JAC41269.1"/>
    <property type="molecule type" value="Transcribed_RNA"/>
</dbReference>
<dbReference type="Gene3D" id="3.30.70.3030">
    <property type="match status" value="1"/>
</dbReference>
<dbReference type="Pfam" id="PF03813">
    <property type="entry name" value="Nrap"/>
    <property type="match status" value="1"/>
</dbReference>
<keyword evidence="7 10" id="KW-0539">Nucleus</keyword>
<dbReference type="Pfam" id="PF17404">
    <property type="entry name" value="Nrap_D3"/>
    <property type="match status" value="1"/>
</dbReference>
<dbReference type="Pfam" id="PF17406">
    <property type="entry name" value="Nrap_D5"/>
    <property type="match status" value="1"/>
</dbReference>
<evidence type="ECO:0000259" key="13">
    <source>
        <dbReference type="Pfam" id="PF03813"/>
    </source>
</evidence>
<dbReference type="FunFam" id="1.10.1410.10:FF:000006">
    <property type="entry name" value="Nucleolar protein 6"/>
    <property type="match status" value="1"/>
</dbReference>
<evidence type="ECO:0000256" key="5">
    <source>
        <dbReference type="ARBA" id="ARBA00022454"/>
    </source>
</evidence>
<dbReference type="KEGG" id="bdr:105223338"/>
<dbReference type="Pfam" id="PF17403">
    <property type="entry name" value="Nrap_D2"/>
    <property type="match status" value="1"/>
</dbReference>
<dbReference type="GO" id="GO:0034456">
    <property type="term" value="C:UTP-C complex"/>
    <property type="evidence" value="ECO:0007669"/>
    <property type="project" value="TreeGrafter"/>
</dbReference>
<feature type="compositionally biased region" description="Basic residues" evidence="12">
    <location>
        <begin position="1268"/>
        <end position="1282"/>
    </location>
</feature>
<dbReference type="Pfam" id="PF17405">
    <property type="entry name" value="Nrap_D4"/>
    <property type="match status" value="1"/>
</dbReference>